<keyword evidence="3 9" id="KW-0031">Aminopeptidase</keyword>
<comment type="cofactor">
    <cofactor evidence="1 10">
        <name>Zn(2+)</name>
        <dbReference type="ChEBI" id="CHEBI:29105"/>
    </cofactor>
</comment>
<dbReference type="InterPro" id="IPR001948">
    <property type="entry name" value="Peptidase_M18"/>
</dbReference>
<evidence type="ECO:0000256" key="3">
    <source>
        <dbReference type="ARBA" id="ARBA00022438"/>
    </source>
</evidence>
<dbReference type="SUPFAM" id="SSF53187">
    <property type="entry name" value="Zn-dependent exopeptidases"/>
    <property type="match status" value="1"/>
</dbReference>
<dbReference type="GO" id="GO:0005737">
    <property type="term" value="C:cytoplasm"/>
    <property type="evidence" value="ECO:0007669"/>
    <property type="project" value="UniProtKB-ARBA"/>
</dbReference>
<dbReference type="Proteomes" id="UP000002411">
    <property type="component" value="Chromosome"/>
</dbReference>
<dbReference type="STRING" id="431943.CKL_0085"/>
<proteinExistence type="inferred from homology"/>
<name>A5N4D1_CLOK5</name>
<evidence type="ECO:0000256" key="9">
    <source>
        <dbReference type="RuleBase" id="RU004386"/>
    </source>
</evidence>
<dbReference type="HOGENOM" id="CLU_019532_2_0_9"/>
<dbReference type="Gene3D" id="3.40.630.10">
    <property type="entry name" value="Zn peptidases"/>
    <property type="match status" value="1"/>
</dbReference>
<comment type="similarity">
    <text evidence="2 9">Belongs to the peptidase M18 family.</text>
</comment>
<evidence type="ECO:0000256" key="2">
    <source>
        <dbReference type="ARBA" id="ARBA00008290"/>
    </source>
</evidence>
<reference evidence="11 12" key="1">
    <citation type="journal article" date="2008" name="Proc. Natl. Acad. Sci. U.S.A.">
        <title>The genome of Clostridium kluyveri, a strict anaerobe with unique metabolic features.</title>
        <authorList>
            <person name="Seedorf H."/>
            <person name="Fricke W.F."/>
            <person name="Veith B."/>
            <person name="Brueggemann H."/>
            <person name="Liesegang H."/>
            <person name="Strittmatter A."/>
            <person name="Miethke M."/>
            <person name="Buckel W."/>
            <person name="Hinderberger J."/>
            <person name="Li F."/>
            <person name="Hagemeier C."/>
            <person name="Thauer R.K."/>
            <person name="Gottschalk G."/>
        </authorList>
    </citation>
    <scope>NUCLEOTIDE SEQUENCE [LARGE SCALE GENOMIC DNA]</scope>
    <source>
        <strain evidence="12">ATCC 8527 / DSM 555 / NCIMB 10680</strain>
    </source>
</reference>
<evidence type="ECO:0000256" key="5">
    <source>
        <dbReference type="ARBA" id="ARBA00022723"/>
    </source>
</evidence>
<dbReference type="GO" id="GO:0004177">
    <property type="term" value="F:aminopeptidase activity"/>
    <property type="evidence" value="ECO:0007669"/>
    <property type="project" value="UniProtKB-KW"/>
</dbReference>
<dbReference type="PRINTS" id="PR00932">
    <property type="entry name" value="AMINO1PTASE"/>
</dbReference>
<evidence type="ECO:0000256" key="8">
    <source>
        <dbReference type="ARBA" id="ARBA00023049"/>
    </source>
</evidence>
<evidence type="ECO:0000256" key="7">
    <source>
        <dbReference type="ARBA" id="ARBA00022833"/>
    </source>
</evidence>
<dbReference type="SUPFAM" id="SSF101821">
    <property type="entry name" value="Aminopeptidase/glucanase lid domain"/>
    <property type="match status" value="1"/>
</dbReference>
<keyword evidence="12" id="KW-1185">Reference proteome</keyword>
<dbReference type="GO" id="GO:0008237">
    <property type="term" value="F:metallopeptidase activity"/>
    <property type="evidence" value="ECO:0007669"/>
    <property type="project" value="UniProtKB-KW"/>
</dbReference>
<sequence>MKNYEIEEAEELIDYIYESPTAFHAVKNAVNLLKKSGFIEIKEENSWNLKKGGKYFITKNDSALIAFTVGNGEIEKDGFRIIGAHTDSPCFKIKPNADINVENNYIKINTEVYGGPILNTWMDRPLAMAGRIVLKSKDPFYPHSSLINIAKPLMIIPNLAIHMNRDVNSGIKLSKQKHMLPLLTLVNSNSKNKHCLIEIICEELSIAKENILDFDLFLYEFGKGTIMGANREFISSGRLDDLSMVYSGIKSISDTKVKNSTNVMVCFDNEEVGSTTKQGANSPMLLSLLERIVFNLGKNKDQFYRAISKSFMISCDLGHALHPNYIEKSDPANRPIVNKGPIIKISASQSYTTDGVSGAIYKSICDRANIPVQIFVNHSDERGGSTIGPISSSHINMTCVDMGIPILSMHSIRELAGVKDYVYAMNSFKTFYNF</sequence>
<accession>A5N4D1</accession>
<dbReference type="InterPro" id="IPR023358">
    <property type="entry name" value="Peptidase_M18_dom2"/>
</dbReference>
<dbReference type="GO" id="GO:0006508">
    <property type="term" value="P:proteolysis"/>
    <property type="evidence" value="ECO:0007669"/>
    <property type="project" value="UniProtKB-KW"/>
</dbReference>
<dbReference type="Gene3D" id="2.30.250.10">
    <property type="entry name" value="Aminopeptidase i, Domain 2"/>
    <property type="match status" value="1"/>
</dbReference>
<evidence type="ECO:0000256" key="4">
    <source>
        <dbReference type="ARBA" id="ARBA00022670"/>
    </source>
</evidence>
<keyword evidence="5 9" id="KW-0479">Metal-binding</keyword>
<organism evidence="11 12">
    <name type="scientific">Clostridium kluyveri (strain ATCC 8527 / DSM 555 / NBRC 12016 / NCIMB 10680 / K1)</name>
    <dbReference type="NCBI Taxonomy" id="431943"/>
    <lineage>
        <taxon>Bacteria</taxon>
        <taxon>Bacillati</taxon>
        <taxon>Bacillota</taxon>
        <taxon>Clostridia</taxon>
        <taxon>Eubacteriales</taxon>
        <taxon>Clostridiaceae</taxon>
        <taxon>Clostridium</taxon>
    </lineage>
</organism>
<evidence type="ECO:0000256" key="6">
    <source>
        <dbReference type="ARBA" id="ARBA00022801"/>
    </source>
</evidence>
<dbReference type="EC" id="3.4.11.-" evidence="10"/>
<protein>
    <recommendedName>
        <fullName evidence="10">M18 family aminopeptidase</fullName>
        <ecNumber evidence="10">3.4.11.-</ecNumber>
    </recommendedName>
</protein>
<dbReference type="KEGG" id="ckl:CKL_0085"/>
<evidence type="ECO:0000256" key="10">
    <source>
        <dbReference type="RuleBase" id="RU004387"/>
    </source>
</evidence>
<dbReference type="PANTHER" id="PTHR28570:SF3">
    <property type="entry name" value="ASPARTYL AMINOPEPTIDASE"/>
    <property type="match status" value="1"/>
</dbReference>
<keyword evidence="7 9" id="KW-0862">Zinc</keyword>
<keyword evidence="6 9" id="KW-0378">Hydrolase</keyword>
<evidence type="ECO:0000256" key="1">
    <source>
        <dbReference type="ARBA" id="ARBA00001947"/>
    </source>
</evidence>
<dbReference type="AlphaFoldDB" id="A5N4D1"/>
<gene>
    <name evidence="11" type="primary">apeB</name>
    <name evidence="11" type="ordered locus">CKL_0085</name>
</gene>
<dbReference type="eggNOG" id="COG1362">
    <property type="taxonomic scope" value="Bacteria"/>
</dbReference>
<dbReference type="EMBL" id="CP000673">
    <property type="protein sequence ID" value="EDK32162.1"/>
    <property type="molecule type" value="Genomic_DNA"/>
</dbReference>
<dbReference type="PANTHER" id="PTHR28570">
    <property type="entry name" value="ASPARTYL AMINOPEPTIDASE"/>
    <property type="match status" value="1"/>
</dbReference>
<dbReference type="NCBIfam" id="NF002759">
    <property type="entry name" value="PRK02813.1"/>
    <property type="match status" value="1"/>
</dbReference>
<evidence type="ECO:0000313" key="11">
    <source>
        <dbReference type="EMBL" id="EDK32162.1"/>
    </source>
</evidence>
<dbReference type="GO" id="GO:0008270">
    <property type="term" value="F:zinc ion binding"/>
    <property type="evidence" value="ECO:0007669"/>
    <property type="project" value="InterPro"/>
</dbReference>
<dbReference type="MEROPS" id="M18.002"/>
<dbReference type="CDD" id="cd05658">
    <property type="entry name" value="M18_DAP"/>
    <property type="match status" value="1"/>
</dbReference>
<evidence type="ECO:0000313" key="12">
    <source>
        <dbReference type="Proteomes" id="UP000002411"/>
    </source>
</evidence>
<keyword evidence="4 9" id="KW-0645">Protease</keyword>
<dbReference type="RefSeq" id="WP_011988688.1">
    <property type="nucleotide sequence ID" value="NC_009706.1"/>
</dbReference>
<dbReference type="Pfam" id="PF02127">
    <property type="entry name" value="Peptidase_M18"/>
    <property type="match status" value="1"/>
</dbReference>
<keyword evidence="8 9" id="KW-0482">Metalloprotease</keyword>